<gene>
    <name evidence="2" type="ORF">PVAP13_9NG260973</name>
</gene>
<evidence type="ECO:0008006" key="4">
    <source>
        <dbReference type="Google" id="ProtNLM"/>
    </source>
</evidence>
<proteinExistence type="predicted"/>
<dbReference type="EMBL" id="CM029054">
    <property type="protein sequence ID" value="KAG2537362.1"/>
    <property type="molecule type" value="Genomic_DNA"/>
</dbReference>
<keyword evidence="3" id="KW-1185">Reference proteome</keyword>
<name>A0A8T0MML9_PANVG</name>
<sequence>MPPPPPPPPPHSTRAKRPFVQTAPEVRRRSPAAAGVNVPDGAGAAAAGSSATGVIRPPRPGHIFPPAAGARQQPGHGATSDDERRQARAPAKVVRAEAAAPSSGEEEAHRAVRALRRVVHDGLTARLLKQYEQGRKHRNKAAHLAGEMNVRCLVCEVHLSSGLNVEQHLAGKQHAWRLMLNGGGA</sequence>
<feature type="compositionally biased region" description="Low complexity" evidence="1">
    <location>
        <begin position="31"/>
        <end position="51"/>
    </location>
</feature>
<evidence type="ECO:0000313" key="3">
    <source>
        <dbReference type="Proteomes" id="UP000823388"/>
    </source>
</evidence>
<dbReference type="PANTHER" id="PTHR46786">
    <property type="entry name" value="ZINC FINGER MATRIN-TYPE PROTEIN 3"/>
    <property type="match status" value="1"/>
</dbReference>
<dbReference type="PANTHER" id="PTHR46786:SF1">
    <property type="entry name" value="ZINC FINGER MATRIN-TYPE PROTEIN 3"/>
    <property type="match status" value="1"/>
</dbReference>
<comment type="caution">
    <text evidence="2">The sequence shown here is derived from an EMBL/GenBank/DDBJ whole genome shotgun (WGS) entry which is preliminary data.</text>
</comment>
<evidence type="ECO:0000256" key="1">
    <source>
        <dbReference type="SAM" id="MobiDB-lite"/>
    </source>
</evidence>
<dbReference type="InterPro" id="IPR052644">
    <property type="entry name" value="ZMAT3"/>
</dbReference>
<organism evidence="2 3">
    <name type="scientific">Panicum virgatum</name>
    <name type="common">Blackwell switchgrass</name>
    <dbReference type="NCBI Taxonomy" id="38727"/>
    <lineage>
        <taxon>Eukaryota</taxon>
        <taxon>Viridiplantae</taxon>
        <taxon>Streptophyta</taxon>
        <taxon>Embryophyta</taxon>
        <taxon>Tracheophyta</taxon>
        <taxon>Spermatophyta</taxon>
        <taxon>Magnoliopsida</taxon>
        <taxon>Liliopsida</taxon>
        <taxon>Poales</taxon>
        <taxon>Poaceae</taxon>
        <taxon>PACMAD clade</taxon>
        <taxon>Panicoideae</taxon>
        <taxon>Panicodae</taxon>
        <taxon>Paniceae</taxon>
        <taxon>Panicinae</taxon>
        <taxon>Panicum</taxon>
        <taxon>Panicum sect. Hiantes</taxon>
    </lineage>
</organism>
<protein>
    <recommendedName>
        <fullName evidence="4">U1-type domain-containing protein</fullName>
    </recommendedName>
</protein>
<feature type="region of interest" description="Disordered" evidence="1">
    <location>
        <begin position="1"/>
        <end position="108"/>
    </location>
</feature>
<dbReference type="Gene3D" id="3.30.160.60">
    <property type="entry name" value="Classic Zinc Finger"/>
    <property type="match status" value="1"/>
</dbReference>
<evidence type="ECO:0000313" key="2">
    <source>
        <dbReference type="EMBL" id="KAG2537362.1"/>
    </source>
</evidence>
<feature type="compositionally biased region" description="Pro residues" evidence="1">
    <location>
        <begin position="1"/>
        <end position="11"/>
    </location>
</feature>
<dbReference type="Proteomes" id="UP000823388">
    <property type="component" value="Chromosome 9N"/>
</dbReference>
<accession>A0A8T0MML9</accession>
<reference evidence="2" key="1">
    <citation type="submission" date="2020-05" db="EMBL/GenBank/DDBJ databases">
        <title>WGS assembly of Panicum virgatum.</title>
        <authorList>
            <person name="Lovell J.T."/>
            <person name="Jenkins J."/>
            <person name="Shu S."/>
            <person name="Juenger T.E."/>
            <person name="Schmutz J."/>
        </authorList>
    </citation>
    <scope>NUCLEOTIDE SEQUENCE</scope>
    <source>
        <strain evidence="2">AP13</strain>
    </source>
</reference>
<feature type="compositionally biased region" description="Low complexity" evidence="1">
    <location>
        <begin position="88"/>
        <end position="103"/>
    </location>
</feature>
<dbReference type="AlphaFoldDB" id="A0A8T0MML9"/>